<accession>A0A4U5MNF3</accession>
<dbReference type="Pfam" id="PF04545">
    <property type="entry name" value="Sigma70_r4"/>
    <property type="match status" value="1"/>
</dbReference>
<dbReference type="GO" id="GO:0071482">
    <property type="term" value="P:cellular response to light stimulus"/>
    <property type="evidence" value="ECO:0007669"/>
    <property type="project" value="UniProtKB-ARBA"/>
</dbReference>
<dbReference type="InterPro" id="IPR036388">
    <property type="entry name" value="WH-like_DNA-bd_sf"/>
</dbReference>
<dbReference type="EMBL" id="RCHU01001193">
    <property type="protein sequence ID" value="TKR71126.1"/>
    <property type="molecule type" value="Genomic_DNA"/>
</dbReference>
<dbReference type="NCBIfam" id="TIGR02937">
    <property type="entry name" value="sigma70-ECF"/>
    <property type="match status" value="1"/>
</dbReference>
<dbReference type="InterPro" id="IPR007627">
    <property type="entry name" value="RNA_pol_sigma70_r2"/>
</dbReference>
<evidence type="ECO:0000256" key="3">
    <source>
        <dbReference type="ARBA" id="ARBA00023082"/>
    </source>
</evidence>
<evidence type="ECO:0000259" key="8">
    <source>
        <dbReference type="Pfam" id="PF04545"/>
    </source>
</evidence>
<dbReference type="AlphaFoldDB" id="A0A4U5MNF3"/>
<evidence type="ECO:0000256" key="5">
    <source>
        <dbReference type="ARBA" id="ARBA00023163"/>
    </source>
</evidence>
<dbReference type="PANTHER" id="PTHR30603">
    <property type="entry name" value="RNA POLYMERASE SIGMA FACTOR RPO"/>
    <property type="match status" value="1"/>
</dbReference>
<keyword evidence="4" id="KW-0238">DNA-binding</keyword>
<evidence type="ECO:0000259" key="7">
    <source>
        <dbReference type="Pfam" id="PF04542"/>
    </source>
</evidence>
<dbReference type="GO" id="GO:0016987">
    <property type="term" value="F:sigma factor activity"/>
    <property type="evidence" value="ECO:0007669"/>
    <property type="project" value="UniProtKB-KW"/>
</dbReference>
<keyword evidence="2" id="KW-0805">Transcription regulation</keyword>
<feature type="domain" description="RNA polymerase sigma-70 region 2" evidence="7">
    <location>
        <begin position="343"/>
        <end position="409"/>
    </location>
</feature>
<dbReference type="PRINTS" id="PR00046">
    <property type="entry name" value="SIGMA70FCT"/>
</dbReference>
<dbReference type="InterPro" id="IPR013325">
    <property type="entry name" value="RNA_pol_sigma_r2"/>
</dbReference>
<proteinExistence type="inferred from homology"/>
<feature type="domain" description="RNA polymerase sigma-70 region 3" evidence="6">
    <location>
        <begin position="427"/>
        <end position="493"/>
    </location>
</feature>
<dbReference type="PANTHER" id="PTHR30603:SF4">
    <property type="entry name" value="RNA POLYMERASE SIGMA FACTOR SIGE, CHLOROPLASTIC_MITOCHONDRIAL"/>
    <property type="match status" value="1"/>
</dbReference>
<comment type="similarity">
    <text evidence="1">Belongs to the sigma-70 factor family.</text>
</comment>
<dbReference type="Pfam" id="PF04542">
    <property type="entry name" value="Sigma70_r2"/>
    <property type="match status" value="1"/>
</dbReference>
<evidence type="ECO:0000259" key="6">
    <source>
        <dbReference type="Pfam" id="PF04539"/>
    </source>
</evidence>
<evidence type="ECO:0000256" key="1">
    <source>
        <dbReference type="ARBA" id="ARBA00007788"/>
    </source>
</evidence>
<dbReference type="InterPro" id="IPR007630">
    <property type="entry name" value="RNA_pol_sigma70_r4"/>
</dbReference>
<dbReference type="SUPFAM" id="SSF88659">
    <property type="entry name" value="Sigma3 and sigma4 domains of RNA polymerase sigma factors"/>
    <property type="match status" value="2"/>
</dbReference>
<dbReference type="InterPro" id="IPR013324">
    <property type="entry name" value="RNA_pol_sigma_r3/r4-like"/>
</dbReference>
<evidence type="ECO:0000256" key="2">
    <source>
        <dbReference type="ARBA" id="ARBA00023015"/>
    </source>
</evidence>
<dbReference type="InterPro" id="IPR007624">
    <property type="entry name" value="RNA_pol_sigma70_r3"/>
</dbReference>
<dbReference type="GO" id="GO:0006352">
    <property type="term" value="P:DNA-templated transcription initiation"/>
    <property type="evidence" value="ECO:0007669"/>
    <property type="project" value="InterPro"/>
</dbReference>
<feature type="domain" description="RNA polymerase sigma-70 region 4" evidence="8">
    <location>
        <begin position="510"/>
        <end position="563"/>
    </location>
</feature>
<dbReference type="SUPFAM" id="SSF88946">
    <property type="entry name" value="Sigma2 domain of RNA polymerase sigma factors"/>
    <property type="match status" value="1"/>
</dbReference>
<gene>
    <name evidence="9" type="ORF">D5086_0000305500</name>
</gene>
<dbReference type="InterPro" id="IPR014284">
    <property type="entry name" value="RNA_pol_sigma-70_dom"/>
</dbReference>
<name>A0A4U5MNF3_POPAL</name>
<reference evidence="9" key="1">
    <citation type="submission" date="2018-10" db="EMBL/GenBank/DDBJ databases">
        <title>Population genomic analysis revealed the cold adaptation of white poplar.</title>
        <authorList>
            <person name="Liu Y.-J."/>
        </authorList>
    </citation>
    <scope>NUCLEOTIDE SEQUENCE [LARGE SCALE GENOMIC DNA]</scope>
    <source>
        <strain evidence="9">PAL-ZL1</strain>
    </source>
</reference>
<dbReference type="Gene3D" id="1.10.1740.10">
    <property type="match status" value="1"/>
</dbReference>
<comment type="caution">
    <text evidence="9">The sequence shown here is derived from an EMBL/GenBank/DDBJ whole genome shotgun (WGS) entry which is preliminary data.</text>
</comment>
<keyword evidence="3" id="KW-0731">Sigma factor</keyword>
<dbReference type="InterPro" id="IPR050239">
    <property type="entry name" value="Sigma-70_RNA_pol_init_factors"/>
</dbReference>
<protein>
    <submittedName>
        <fullName evidence="9">RNA polymerase sigma factor sigE, chloroplastic/mitochondrial</fullName>
    </submittedName>
</protein>
<evidence type="ECO:0000313" key="9">
    <source>
        <dbReference type="EMBL" id="TKR71126.1"/>
    </source>
</evidence>
<dbReference type="GO" id="GO:0003677">
    <property type="term" value="F:DNA binding"/>
    <property type="evidence" value="ECO:0007669"/>
    <property type="project" value="UniProtKB-KW"/>
</dbReference>
<sequence length="575" mass="65194">MVILEQFAGNSSIFQLGLYFLICNHLSTAIYPEGNLNGQNLLKCLCSEKVLILFQNLVITLLGMGVVSVSSSASRTPLGLSTKFSTYGSTAKRPLIVAFKADKSNNTSLVAPHEQIPLPVETTKGKKRLGKSKKSSNRLKAVRTEVSPCTLLVDYNEAAAKLENIYKLSPGTDTSDVEDASGVIRRGRQRKRKISEGDKEAEDRTSKIIVRNRAKKAKRLSLEKRISLRIKNEEKLVTSAGKRKDRKNENEKIDELVREYSASTDLVSLDWKKMKIPPVLTSSEHVWLFKLMQPMKALLQVKEHLQENLGREPTDVELAKATNMDVLQVRKKIAVGRAARNKLIKHNLRLVLFVIKKYFQDIAKGTKFQDLCQAGVKGLITAIDRFEPKRRFRLSTYGLFWIRHSIIRSMTLSSFTRVSFGLESIRSEIQKAKLELWFQLKRQPLENEIIEKVGISPERYHEVTRASKPVLSLHSRHKTTQEEFIGGIADVDGGDDRRQSALLRLALDDVLDSLKPKESLVVRQRYGLDGKGDRTLGEIAGNLNISREMVRKHEVKALMKLKHPTRVDYLRRYVV</sequence>
<dbReference type="Pfam" id="PF04539">
    <property type="entry name" value="Sigma70_r3"/>
    <property type="match status" value="1"/>
</dbReference>
<dbReference type="InterPro" id="IPR000943">
    <property type="entry name" value="RNA_pol_sigma70"/>
</dbReference>
<keyword evidence="5" id="KW-0804">Transcription</keyword>
<evidence type="ECO:0000256" key="4">
    <source>
        <dbReference type="ARBA" id="ARBA00023125"/>
    </source>
</evidence>
<dbReference type="Gene3D" id="1.10.10.10">
    <property type="entry name" value="Winged helix-like DNA-binding domain superfamily/Winged helix DNA-binding domain"/>
    <property type="match status" value="3"/>
</dbReference>
<dbReference type="STRING" id="43335.A0A4U5MNF3"/>
<organism evidence="9">
    <name type="scientific">Populus alba</name>
    <name type="common">White poplar</name>
    <dbReference type="NCBI Taxonomy" id="43335"/>
    <lineage>
        <taxon>Eukaryota</taxon>
        <taxon>Viridiplantae</taxon>
        <taxon>Streptophyta</taxon>
        <taxon>Embryophyta</taxon>
        <taxon>Tracheophyta</taxon>
        <taxon>Spermatophyta</taxon>
        <taxon>Magnoliopsida</taxon>
        <taxon>eudicotyledons</taxon>
        <taxon>Gunneridae</taxon>
        <taxon>Pentapetalae</taxon>
        <taxon>rosids</taxon>
        <taxon>fabids</taxon>
        <taxon>Malpighiales</taxon>
        <taxon>Salicaceae</taxon>
        <taxon>Saliceae</taxon>
        <taxon>Populus</taxon>
    </lineage>
</organism>